<evidence type="ECO:0000256" key="4">
    <source>
        <dbReference type="ARBA" id="ARBA00048391"/>
    </source>
</evidence>
<proteinExistence type="inferred from homology"/>
<keyword evidence="3 5" id="KW-0949">S-adenosyl-L-methionine</keyword>
<evidence type="ECO:0000259" key="6">
    <source>
        <dbReference type="Pfam" id="PF05175"/>
    </source>
</evidence>
<feature type="domain" description="Methyltransferase small" evidence="6">
    <location>
        <begin position="129"/>
        <end position="205"/>
    </location>
</feature>
<comment type="caution">
    <text evidence="5">Lacks conserved residue(s) required for the propagation of feature annotation.</text>
</comment>
<comment type="caution">
    <text evidence="8">The sequence shown here is derived from an EMBL/GenBank/DDBJ whole genome shotgun (WGS) entry which is preliminary data.</text>
</comment>
<dbReference type="Pfam" id="PF17827">
    <property type="entry name" value="PrmC_N"/>
    <property type="match status" value="1"/>
</dbReference>
<dbReference type="HAMAP" id="MF_02126">
    <property type="entry name" value="RF_methyltr_PrmC"/>
    <property type="match status" value="1"/>
</dbReference>
<feature type="binding site" evidence="5">
    <location>
        <position position="156"/>
    </location>
    <ligand>
        <name>S-adenosyl-L-methionine</name>
        <dbReference type="ChEBI" id="CHEBI:59789"/>
    </ligand>
</feature>
<accession>A0ABW4JVM5</accession>
<feature type="binding site" evidence="5">
    <location>
        <position position="199"/>
    </location>
    <ligand>
        <name>S-adenosyl-L-methionine</name>
        <dbReference type="ChEBI" id="CHEBI:59789"/>
    </ligand>
</feature>
<dbReference type="SUPFAM" id="SSF53335">
    <property type="entry name" value="S-adenosyl-L-methionine-dependent methyltransferases"/>
    <property type="match status" value="1"/>
</dbReference>
<dbReference type="InterPro" id="IPR019874">
    <property type="entry name" value="RF_methyltr_PrmC"/>
</dbReference>
<sequence>MGSGGDATDPAAALTLGVAYRALRQRFREAGLATPDLDARLLLGEASGIEARQLPLHEDALLTPDMLDVLARFESRRLAGEPVGRILGRREFWGLEFHLNADTLEPRPDTETLVEAVLRHATPGEPLLLADIGTGSGAIAVALLHELPGAVCMAVDISEGALSRAVANAALNRVGDRFLAVRADYLSACAGGLDWVISNPPYIATDVVAGLADEVRLNDPNRALDGGADGLDAYRVLVDEAQRVLALGGRLAFEIGYDQGEAVSGLMRDAGFDAIEILQDLAGQDRVVLGQWPYAVRF</sequence>
<dbReference type="EMBL" id="JBHUFA010000003">
    <property type="protein sequence ID" value="MFD1695897.1"/>
    <property type="molecule type" value="Genomic_DNA"/>
</dbReference>
<dbReference type="NCBIfam" id="TIGR03534">
    <property type="entry name" value="RF_mod_PrmC"/>
    <property type="match status" value="1"/>
</dbReference>
<evidence type="ECO:0000256" key="5">
    <source>
        <dbReference type="HAMAP-Rule" id="MF_02126"/>
    </source>
</evidence>
<feature type="binding site" evidence="5">
    <location>
        <begin position="199"/>
        <end position="202"/>
    </location>
    <ligand>
        <name>substrate</name>
    </ligand>
</feature>
<dbReference type="NCBIfam" id="TIGR00536">
    <property type="entry name" value="hemK_fam"/>
    <property type="match status" value="1"/>
</dbReference>
<feature type="domain" description="Release factor glutamine methyltransferase N-terminal" evidence="7">
    <location>
        <begin position="20"/>
        <end position="88"/>
    </location>
</feature>
<dbReference type="PROSITE" id="PS00092">
    <property type="entry name" value="N6_MTASE"/>
    <property type="match status" value="1"/>
</dbReference>
<dbReference type="EC" id="2.1.1.297" evidence="5"/>
<dbReference type="InterPro" id="IPR004556">
    <property type="entry name" value="HemK-like"/>
</dbReference>
<organism evidence="8 9">
    <name type="scientific">Roseibium aestuarii</name>
    <dbReference type="NCBI Taxonomy" id="2600299"/>
    <lineage>
        <taxon>Bacteria</taxon>
        <taxon>Pseudomonadati</taxon>
        <taxon>Pseudomonadota</taxon>
        <taxon>Alphaproteobacteria</taxon>
        <taxon>Hyphomicrobiales</taxon>
        <taxon>Stappiaceae</taxon>
        <taxon>Roseibium</taxon>
    </lineage>
</organism>
<comment type="similarity">
    <text evidence="5">Belongs to the protein N5-glutamine methyltransferase family. PrmC subfamily.</text>
</comment>
<dbReference type="CDD" id="cd02440">
    <property type="entry name" value="AdoMet_MTases"/>
    <property type="match status" value="1"/>
</dbReference>
<dbReference type="Gene3D" id="1.10.8.10">
    <property type="entry name" value="DNA helicase RuvA subunit, C-terminal domain"/>
    <property type="match status" value="1"/>
</dbReference>
<dbReference type="Gene3D" id="3.40.50.150">
    <property type="entry name" value="Vaccinia Virus protein VP39"/>
    <property type="match status" value="1"/>
</dbReference>
<dbReference type="InterPro" id="IPR029063">
    <property type="entry name" value="SAM-dependent_MTases_sf"/>
</dbReference>
<dbReference type="GO" id="GO:0102559">
    <property type="term" value="F:peptide chain release factor N(5)-glutamine methyltransferase activity"/>
    <property type="evidence" value="ECO:0007669"/>
    <property type="project" value="UniProtKB-EC"/>
</dbReference>
<dbReference type="InterPro" id="IPR007848">
    <property type="entry name" value="Small_mtfrase_dom"/>
</dbReference>
<reference evidence="9" key="1">
    <citation type="journal article" date="2019" name="Int. J. Syst. Evol. Microbiol.">
        <title>The Global Catalogue of Microorganisms (GCM) 10K type strain sequencing project: providing services to taxonomists for standard genome sequencing and annotation.</title>
        <authorList>
            <consortium name="The Broad Institute Genomics Platform"/>
            <consortium name="The Broad Institute Genome Sequencing Center for Infectious Disease"/>
            <person name="Wu L."/>
            <person name="Ma J."/>
        </authorList>
    </citation>
    <scope>NUCLEOTIDE SEQUENCE [LARGE SCALE GENOMIC DNA]</scope>
    <source>
        <strain evidence="9">JCM 3369</strain>
    </source>
</reference>
<dbReference type="PANTHER" id="PTHR18895">
    <property type="entry name" value="HEMK METHYLTRANSFERASE"/>
    <property type="match status" value="1"/>
</dbReference>
<evidence type="ECO:0000259" key="7">
    <source>
        <dbReference type="Pfam" id="PF17827"/>
    </source>
</evidence>
<evidence type="ECO:0000313" key="9">
    <source>
        <dbReference type="Proteomes" id="UP001597327"/>
    </source>
</evidence>
<dbReference type="InterPro" id="IPR002052">
    <property type="entry name" value="DNA_methylase_N6_adenine_CS"/>
</dbReference>
<keyword evidence="1 5" id="KW-0489">Methyltransferase</keyword>
<evidence type="ECO:0000256" key="2">
    <source>
        <dbReference type="ARBA" id="ARBA00022679"/>
    </source>
</evidence>
<keyword evidence="9" id="KW-1185">Reference proteome</keyword>
<dbReference type="RefSeq" id="WP_149894141.1">
    <property type="nucleotide sequence ID" value="NZ_JBHUFA010000003.1"/>
</dbReference>
<dbReference type="InterPro" id="IPR050320">
    <property type="entry name" value="N5-glutamine_MTase"/>
</dbReference>
<name>A0ABW4JVM5_9HYPH</name>
<feature type="binding site" evidence="5">
    <location>
        <begin position="133"/>
        <end position="137"/>
    </location>
    <ligand>
        <name>S-adenosyl-L-methionine</name>
        <dbReference type="ChEBI" id="CHEBI:59789"/>
    </ligand>
</feature>
<dbReference type="PANTHER" id="PTHR18895:SF74">
    <property type="entry name" value="MTRF1L RELEASE FACTOR GLUTAMINE METHYLTRANSFERASE"/>
    <property type="match status" value="1"/>
</dbReference>
<comment type="function">
    <text evidence="5">Methylates the class 1 translation termination release factors RF1/PrfA and RF2/PrfB on the glutamine residue of the universally conserved GGQ motif.</text>
</comment>
<dbReference type="InterPro" id="IPR040758">
    <property type="entry name" value="PrmC_N"/>
</dbReference>
<comment type="catalytic activity">
    <reaction evidence="4 5">
        <text>L-glutaminyl-[peptide chain release factor] + S-adenosyl-L-methionine = N(5)-methyl-L-glutaminyl-[peptide chain release factor] + S-adenosyl-L-homocysteine + H(+)</text>
        <dbReference type="Rhea" id="RHEA:42896"/>
        <dbReference type="Rhea" id="RHEA-COMP:10271"/>
        <dbReference type="Rhea" id="RHEA-COMP:10272"/>
        <dbReference type="ChEBI" id="CHEBI:15378"/>
        <dbReference type="ChEBI" id="CHEBI:30011"/>
        <dbReference type="ChEBI" id="CHEBI:57856"/>
        <dbReference type="ChEBI" id="CHEBI:59789"/>
        <dbReference type="ChEBI" id="CHEBI:61891"/>
        <dbReference type="EC" id="2.1.1.297"/>
    </reaction>
</comment>
<protein>
    <recommendedName>
        <fullName evidence="5">Release factor glutamine methyltransferase</fullName>
        <shortName evidence="5">RF MTase</shortName>
        <ecNumber evidence="5">2.1.1.297</ecNumber>
    </recommendedName>
    <alternativeName>
        <fullName evidence="5">N5-glutamine methyltransferase PrmC</fullName>
    </alternativeName>
    <alternativeName>
        <fullName evidence="5">Protein-(glutamine-N5) MTase PrmC</fullName>
    </alternativeName>
    <alternativeName>
        <fullName evidence="5">Protein-glutamine N-methyltransferase PrmC</fullName>
    </alternativeName>
</protein>
<evidence type="ECO:0000256" key="1">
    <source>
        <dbReference type="ARBA" id="ARBA00022603"/>
    </source>
</evidence>
<evidence type="ECO:0000313" key="8">
    <source>
        <dbReference type="EMBL" id="MFD1695897.1"/>
    </source>
</evidence>
<keyword evidence="2 5" id="KW-0808">Transferase</keyword>
<gene>
    <name evidence="5 8" type="primary">prmC</name>
    <name evidence="8" type="ORF">ACFSC7_10255</name>
</gene>
<dbReference type="Pfam" id="PF05175">
    <property type="entry name" value="MTS"/>
    <property type="match status" value="1"/>
</dbReference>
<dbReference type="GO" id="GO:0032259">
    <property type="term" value="P:methylation"/>
    <property type="evidence" value="ECO:0007669"/>
    <property type="project" value="UniProtKB-KW"/>
</dbReference>
<dbReference type="Proteomes" id="UP001597327">
    <property type="component" value="Unassembled WGS sequence"/>
</dbReference>
<evidence type="ECO:0000256" key="3">
    <source>
        <dbReference type="ARBA" id="ARBA00022691"/>
    </source>
</evidence>